<dbReference type="Gramene" id="PGSC0003DMT400087257">
    <property type="protein sequence ID" value="PGSC0003DMT400087257"/>
    <property type="gene ID" value="PGSC0003DMG400036828"/>
</dbReference>
<dbReference type="EnsemblPlants" id="PGSC0003DMT400087257">
    <property type="protein sequence ID" value="PGSC0003DMT400087257"/>
    <property type="gene ID" value="PGSC0003DMG400036828"/>
</dbReference>
<feature type="region of interest" description="Disordered" evidence="1">
    <location>
        <begin position="1"/>
        <end position="21"/>
    </location>
</feature>
<organism evidence="3 4">
    <name type="scientific">Solanum tuberosum</name>
    <name type="common">Potato</name>
    <dbReference type="NCBI Taxonomy" id="4113"/>
    <lineage>
        <taxon>Eukaryota</taxon>
        <taxon>Viridiplantae</taxon>
        <taxon>Streptophyta</taxon>
        <taxon>Embryophyta</taxon>
        <taxon>Tracheophyta</taxon>
        <taxon>Spermatophyta</taxon>
        <taxon>Magnoliopsida</taxon>
        <taxon>eudicotyledons</taxon>
        <taxon>Gunneridae</taxon>
        <taxon>Pentapetalae</taxon>
        <taxon>asterids</taxon>
        <taxon>lamiids</taxon>
        <taxon>Solanales</taxon>
        <taxon>Solanaceae</taxon>
        <taxon>Solanoideae</taxon>
        <taxon>Solaneae</taxon>
        <taxon>Solanum</taxon>
    </lineage>
</organism>
<dbReference type="Proteomes" id="UP000011115">
    <property type="component" value="Unassembled WGS sequence"/>
</dbReference>
<evidence type="ECO:0000313" key="4">
    <source>
        <dbReference type="Proteomes" id="UP000011115"/>
    </source>
</evidence>
<dbReference type="PANTHER" id="PTHR33180">
    <property type="entry name" value="PHOTOSYSTEM II CP43 REACTION CENTER PROTEIN"/>
    <property type="match status" value="1"/>
</dbReference>
<evidence type="ECO:0000313" key="3">
    <source>
        <dbReference type="EnsemblPlants" id="PGSC0003DMT400087257"/>
    </source>
</evidence>
<accession>M1DDG3</accession>
<dbReference type="HOGENOM" id="CLU_029307_1_1_1"/>
<keyword evidence="4" id="KW-1185">Reference proteome</keyword>
<dbReference type="PaxDb" id="4113-PGSC0003DMT400087257"/>
<dbReference type="InParanoid" id="M1DDG3"/>
<dbReference type="Pfam" id="PF20167">
    <property type="entry name" value="Transposase_32"/>
    <property type="match status" value="1"/>
</dbReference>
<dbReference type="AlphaFoldDB" id="M1DDG3"/>
<sequence>MARPKVTGSGKPTQSKKKGITINEDAVASKSKVAQCFNTGRKGKGKDKSIELSDASSDCAGFYTNDLTTYDSEKKRLSINGVIDRYPEIMECLKYHKFQVFTKTRGSCIPSWVREFYSAYSALVPLRKRLVPSFKAINYVVIRERKVVCDSEAINIAFGMSTKIDDHCQHLIRTKKLDAMKKWLAPLISDDNTSKWLAEGTPIEKKDLNVAARYWFGFISSFVMPSQNESILHLAKAACLGFIIEKTRINLGTIIAFEIHMCAKQSQTSLPFPVLITALCRNARVPLNFKEDVEVMSTASTNI</sequence>
<evidence type="ECO:0000259" key="2">
    <source>
        <dbReference type="Pfam" id="PF20167"/>
    </source>
</evidence>
<evidence type="ECO:0000256" key="1">
    <source>
        <dbReference type="SAM" id="MobiDB-lite"/>
    </source>
</evidence>
<feature type="domain" description="Putative plant transposon protein" evidence="2">
    <location>
        <begin position="96"/>
        <end position="286"/>
    </location>
</feature>
<protein>
    <recommendedName>
        <fullName evidence="2">Putative plant transposon protein domain-containing protein</fullName>
    </recommendedName>
</protein>
<name>M1DDG3_SOLTU</name>
<reference evidence="3" key="2">
    <citation type="submission" date="2015-06" db="UniProtKB">
        <authorList>
            <consortium name="EnsemblPlants"/>
        </authorList>
    </citation>
    <scope>IDENTIFICATION</scope>
    <source>
        <strain evidence="3">DM1-3 516 R44</strain>
    </source>
</reference>
<dbReference type="PANTHER" id="PTHR33180:SF31">
    <property type="entry name" value="POLYPROTEIN PROTEIN"/>
    <property type="match status" value="1"/>
</dbReference>
<reference evidence="4" key="1">
    <citation type="journal article" date="2011" name="Nature">
        <title>Genome sequence and analysis of the tuber crop potato.</title>
        <authorList>
            <consortium name="The Potato Genome Sequencing Consortium"/>
        </authorList>
    </citation>
    <scope>NUCLEOTIDE SEQUENCE [LARGE SCALE GENOMIC DNA]</scope>
    <source>
        <strain evidence="4">cv. DM1-3 516 R44</strain>
    </source>
</reference>
<dbReference type="InterPro" id="IPR046796">
    <property type="entry name" value="Transposase_32_dom"/>
</dbReference>
<proteinExistence type="predicted"/>